<dbReference type="InterPro" id="IPR001387">
    <property type="entry name" value="Cro/C1-type_HTH"/>
</dbReference>
<evidence type="ECO:0000313" key="1">
    <source>
        <dbReference type="EMBL" id="HJB39029.1"/>
    </source>
</evidence>
<dbReference type="CDD" id="cd00093">
    <property type="entry name" value="HTH_XRE"/>
    <property type="match status" value="1"/>
</dbReference>
<comment type="caution">
    <text evidence="1">The sequence shown here is derived from an EMBL/GenBank/DDBJ whole genome shotgun (WGS) entry which is preliminary data.</text>
</comment>
<gene>
    <name evidence="1" type="ORF">H9943_01380</name>
</gene>
<dbReference type="SUPFAM" id="SSF46689">
    <property type="entry name" value="Homeodomain-like"/>
    <property type="match status" value="1"/>
</dbReference>
<dbReference type="Pfam" id="PF13384">
    <property type="entry name" value="HTH_23"/>
    <property type="match status" value="1"/>
</dbReference>
<sequence>MKKKGRSYSEKEKRVCLKKLREGMSFAQVSERCGVSVSTLRKWHKQESEPAQRENSQQALGQMAREGMRMNVDLLVRRLETACTAEREMEQIRGQLRRLGPKEKGESEDVTRERTRLETALESYYHLSDTTAATFLKTLMAVRAKEEMPRADGELQNYETLLKSVMGEEF</sequence>
<dbReference type="EMBL" id="DWYA01000013">
    <property type="protein sequence ID" value="HJB39029.1"/>
    <property type="molecule type" value="Genomic_DNA"/>
</dbReference>
<name>A0A9D2M1U6_9FIRM</name>
<evidence type="ECO:0000313" key="2">
    <source>
        <dbReference type="Proteomes" id="UP000824209"/>
    </source>
</evidence>
<organism evidence="1 2">
    <name type="scientific">Candidatus Ruthenibacterium avium</name>
    <dbReference type="NCBI Taxonomy" id="2838751"/>
    <lineage>
        <taxon>Bacteria</taxon>
        <taxon>Bacillati</taxon>
        <taxon>Bacillota</taxon>
        <taxon>Clostridia</taxon>
        <taxon>Eubacteriales</taxon>
        <taxon>Oscillospiraceae</taxon>
        <taxon>Ruthenibacterium</taxon>
    </lineage>
</organism>
<dbReference type="AlphaFoldDB" id="A0A9D2M1U6"/>
<reference evidence="1" key="2">
    <citation type="submission" date="2021-04" db="EMBL/GenBank/DDBJ databases">
        <authorList>
            <person name="Gilroy R."/>
        </authorList>
    </citation>
    <scope>NUCLEOTIDE SEQUENCE</scope>
    <source>
        <strain evidence="1">ChiBcec8-14828</strain>
    </source>
</reference>
<protein>
    <submittedName>
        <fullName evidence="1">Helix-turn-helix domain-containing protein</fullName>
    </submittedName>
</protein>
<dbReference type="InterPro" id="IPR009057">
    <property type="entry name" value="Homeodomain-like_sf"/>
</dbReference>
<accession>A0A9D2M1U6</accession>
<dbReference type="Gene3D" id="1.10.10.10">
    <property type="entry name" value="Winged helix-like DNA-binding domain superfamily/Winged helix DNA-binding domain"/>
    <property type="match status" value="1"/>
</dbReference>
<dbReference type="Proteomes" id="UP000824209">
    <property type="component" value="Unassembled WGS sequence"/>
</dbReference>
<proteinExistence type="predicted"/>
<dbReference type="InterPro" id="IPR036388">
    <property type="entry name" value="WH-like_DNA-bd_sf"/>
</dbReference>
<reference evidence="1" key="1">
    <citation type="journal article" date="2021" name="PeerJ">
        <title>Extensive microbial diversity within the chicken gut microbiome revealed by metagenomics and culture.</title>
        <authorList>
            <person name="Gilroy R."/>
            <person name="Ravi A."/>
            <person name="Getino M."/>
            <person name="Pursley I."/>
            <person name="Horton D.L."/>
            <person name="Alikhan N.F."/>
            <person name="Baker D."/>
            <person name="Gharbi K."/>
            <person name="Hall N."/>
            <person name="Watson M."/>
            <person name="Adriaenssens E.M."/>
            <person name="Foster-Nyarko E."/>
            <person name="Jarju S."/>
            <person name="Secka A."/>
            <person name="Antonio M."/>
            <person name="Oren A."/>
            <person name="Chaudhuri R.R."/>
            <person name="La Ragione R."/>
            <person name="Hildebrand F."/>
            <person name="Pallen M.J."/>
        </authorList>
    </citation>
    <scope>NUCLEOTIDE SEQUENCE</scope>
    <source>
        <strain evidence="1">ChiBcec8-14828</strain>
    </source>
</reference>